<accession>A0A9E8ZPT0</accession>
<reference evidence="1" key="1">
    <citation type="submission" date="2022-12" db="EMBL/GenBank/DDBJ databases">
        <title>Polyphasic identification of a Novel Hot-Spring Cyanobacterium Ocullathermofonsia sinensis gen nov. sp. nov. and Genomic Insights on its Adaptations to the Thermal Habitat.</title>
        <authorList>
            <person name="Daroch M."/>
            <person name="Tang J."/>
            <person name="Jiang Y."/>
        </authorList>
    </citation>
    <scope>NUCLEOTIDE SEQUENCE</scope>
    <source>
        <strain evidence="1">PKUAC-SCTA174</strain>
    </source>
</reference>
<dbReference type="KEGG" id="tsin:OXH18_12490"/>
<name>A0A9E8ZPT0_9CYAN</name>
<keyword evidence="2" id="KW-1185">Reference proteome</keyword>
<dbReference type="RefSeq" id="WP_268613108.1">
    <property type="nucleotide sequence ID" value="NZ_CP113797.1"/>
</dbReference>
<evidence type="ECO:0000313" key="1">
    <source>
        <dbReference type="EMBL" id="WAL62771.1"/>
    </source>
</evidence>
<proteinExistence type="predicted"/>
<organism evidence="1 2">
    <name type="scientific">Thermocoleostomius sinensis A174</name>
    <dbReference type="NCBI Taxonomy" id="2016057"/>
    <lineage>
        <taxon>Bacteria</taxon>
        <taxon>Bacillati</taxon>
        <taxon>Cyanobacteriota</taxon>
        <taxon>Cyanophyceae</taxon>
        <taxon>Oculatellales</taxon>
        <taxon>Oculatellaceae</taxon>
        <taxon>Thermocoleostomius</taxon>
    </lineage>
</organism>
<gene>
    <name evidence="1" type="ORF">OXH18_12490</name>
</gene>
<sequence>MKFPDPTECYRRLSVNVTVDETLLQKQTLTVDCQDVLIEESSGSTLNQRQ</sequence>
<protein>
    <submittedName>
        <fullName evidence="1">Uncharacterized protein</fullName>
    </submittedName>
</protein>
<dbReference type="AlphaFoldDB" id="A0A9E8ZPT0"/>
<dbReference type="Proteomes" id="UP001163152">
    <property type="component" value="Chromosome"/>
</dbReference>
<evidence type="ECO:0000313" key="2">
    <source>
        <dbReference type="Proteomes" id="UP001163152"/>
    </source>
</evidence>
<dbReference type="EMBL" id="CP113797">
    <property type="protein sequence ID" value="WAL62771.1"/>
    <property type="molecule type" value="Genomic_DNA"/>
</dbReference>